<dbReference type="GO" id="GO:0005634">
    <property type="term" value="C:nucleus"/>
    <property type="evidence" value="ECO:0007669"/>
    <property type="project" value="TreeGrafter"/>
</dbReference>
<dbReference type="OMA" id="LMNRNEV"/>
<sequence length="1317" mass="148655">MNDSSFSNYENYFCTSSHQVTEINPLTQNIEYDEMPATIHYINNVSSGDMVTTLTQSVSGVEQRHQQNNVFNFLPNSHEEQEKLESQSVSKRVNSSSAVVSNVPASSTHFGGIPFVQIHTTNVQPQRTSYGNVFRRNISRQEEIKSEPIKSETAEASKERTNATPTPPRTANQTQHENNMEPMDTSTNEKQSNSITNNNNIEEKSSSRLQIFKCSKCPFISLRETERDDHIGSQHKEESVTKSEQLRPINCPGCSNIFYQQESLKIHLKLDHLMREEDVPKLLNTFIESKKKSNDDESNASLEIINKTLNTETTKEPIRKSRIYLKNVECLREPNRQPMEQTDNQLAGPPTTNHTQQPTKPKQKISIKSVDVLREPALLRRDYEIQNSNINNYLNFNTDLLNNTLDLLAGSPLNLGNNTNSSSYDYPQTLDNTLNKSNINNNDCSLVNSNANTNTVTTATEKPRRPKIYVKSVESFNLMPLDSLHANNNGGFLNDHSTSCNNNQVYDSTLVHMPPPYMFDTNSSGNNLNNNANFISNHSDIDTFQFINTSNANNNNNNYILENTLFLGNNEELNVNGEQMENIALIPDAAATPTPPSTADINMIMTKPVSTIQEQRGTLHLRTVDELNLMNKTEVQHLIAPNLDNNHTSEVLDKVNSSSLNDINLIGDDLYEDDHFKFHDLDTQMVNDWPETYEDLAEDINCIIADASNENSAENLVYSMENNNQKLSSNNFDIDTPQVSLITIRDIEELTGTANHIAIEQQTDLIVEQIQDSHNEIPNQIDIVSQEEDLLVIPRENESVGDNSLKRELVNATPETNETSVAANVKETNVSKEISNKITPVNELPPLVPVTNNSTESTESINLHNSNVNPLINSNIPLPPLVPVSPLKKLNNVVNKQPDKPTSPMEKGRIYVANNLMEPPKRPTAVSATSGTSVRGRPFGSNRTRITKLKQTIGSSAEDLFSKCSIKGCAFRFKKPETVEYHRKCHDMSSDSPQAMLCPECKSSEFNNWNTLHTHLWRAHQIDMELYKCELCEFKTPIFSRLVNTHAKIHFEDRNYKCEHCEKAFKNSKQLKNHRRWHRVQATAAITTTTPPKPPPPPPPTEIHRCSDCGSTFSQQKTLREHCCKKGDSSLKCNVCEKLMSSKSSLKLHLLTHSDGEKRYKCQNCDYATNDHNAFRRHRMGHENRKMYECIFCPYKSVQSVAYQKHILQKHPENADSVIYKCSVCSYSTINRSLLVVHQAKHEKPNDDRVKSNVSEDISAVKNTEKSVIASSTDLQKSKIKVKSNLFTTNSTEAVVNVNHNDLNLVQLYNVESGSVT</sequence>
<dbReference type="InterPro" id="IPR013087">
    <property type="entry name" value="Znf_C2H2_type"/>
</dbReference>
<organism evidence="8 9">
    <name type="scientific">Lucilia cuprina</name>
    <name type="common">Green bottle fly</name>
    <name type="synonym">Australian sheep blowfly</name>
    <dbReference type="NCBI Taxonomy" id="7375"/>
    <lineage>
        <taxon>Eukaryota</taxon>
        <taxon>Metazoa</taxon>
        <taxon>Ecdysozoa</taxon>
        <taxon>Arthropoda</taxon>
        <taxon>Hexapoda</taxon>
        <taxon>Insecta</taxon>
        <taxon>Pterygota</taxon>
        <taxon>Neoptera</taxon>
        <taxon>Endopterygota</taxon>
        <taxon>Diptera</taxon>
        <taxon>Brachycera</taxon>
        <taxon>Muscomorpha</taxon>
        <taxon>Oestroidea</taxon>
        <taxon>Calliphoridae</taxon>
        <taxon>Luciliinae</taxon>
        <taxon>Lucilia</taxon>
    </lineage>
</organism>
<feature type="domain" description="C2H2-type" evidence="7">
    <location>
        <begin position="1131"/>
        <end position="1158"/>
    </location>
</feature>
<keyword evidence="9" id="KW-1185">Reference proteome</keyword>
<feature type="domain" description="C2H2-type" evidence="7">
    <location>
        <begin position="249"/>
        <end position="277"/>
    </location>
</feature>
<gene>
    <name evidence="8" type="ORF">FF38_06751</name>
</gene>
<dbReference type="PROSITE" id="PS50157">
    <property type="entry name" value="ZINC_FINGER_C2H2_2"/>
    <property type="match status" value="6"/>
</dbReference>
<feature type="domain" description="C2H2-type" evidence="7">
    <location>
        <begin position="1056"/>
        <end position="1083"/>
    </location>
</feature>
<evidence type="ECO:0000256" key="2">
    <source>
        <dbReference type="ARBA" id="ARBA00022737"/>
    </source>
</evidence>
<keyword evidence="4" id="KW-0862">Zinc</keyword>
<evidence type="ECO:0000313" key="9">
    <source>
        <dbReference type="Proteomes" id="UP000037069"/>
    </source>
</evidence>
<feature type="compositionally biased region" description="Basic and acidic residues" evidence="6">
    <location>
        <begin position="139"/>
        <end position="161"/>
    </location>
</feature>
<dbReference type="PROSITE" id="PS00028">
    <property type="entry name" value="ZINC_FINGER_C2H2_1"/>
    <property type="match status" value="4"/>
</dbReference>
<comment type="caution">
    <text evidence="8">The sequence shown here is derived from an EMBL/GenBank/DDBJ whole genome shotgun (WGS) entry which is preliminary data.</text>
</comment>
<dbReference type="Gene3D" id="3.30.160.60">
    <property type="entry name" value="Classic Zinc Finger"/>
    <property type="match status" value="4"/>
</dbReference>
<keyword evidence="3 5" id="KW-0863">Zinc-finger</keyword>
<dbReference type="OrthoDB" id="5876240at2759"/>
<dbReference type="FunFam" id="3.30.160.60:FF:001864">
    <property type="entry name" value="zinc finger protein 883-like"/>
    <property type="match status" value="1"/>
</dbReference>
<evidence type="ECO:0000259" key="7">
    <source>
        <dbReference type="PROSITE" id="PS50157"/>
    </source>
</evidence>
<feature type="region of interest" description="Disordered" evidence="6">
    <location>
        <begin position="139"/>
        <end position="202"/>
    </location>
</feature>
<dbReference type="GO" id="GO:0043565">
    <property type="term" value="F:sequence-specific DNA binding"/>
    <property type="evidence" value="ECO:0007669"/>
    <property type="project" value="TreeGrafter"/>
</dbReference>
<feature type="domain" description="C2H2-type" evidence="7">
    <location>
        <begin position="1220"/>
        <end position="1247"/>
    </location>
</feature>
<feature type="domain" description="C2H2-type" evidence="7">
    <location>
        <begin position="1160"/>
        <end position="1187"/>
    </location>
</feature>
<keyword evidence="2" id="KW-0677">Repeat</keyword>
<reference evidence="8 9" key="1">
    <citation type="journal article" date="2015" name="Nat. Commun.">
        <title>Lucilia cuprina genome unlocks parasitic fly biology to underpin future interventions.</title>
        <authorList>
            <person name="Anstead C.A."/>
            <person name="Korhonen P.K."/>
            <person name="Young N.D."/>
            <person name="Hall R.S."/>
            <person name="Jex A.R."/>
            <person name="Murali S.C."/>
            <person name="Hughes D.S."/>
            <person name="Lee S.F."/>
            <person name="Perry T."/>
            <person name="Stroehlein A.J."/>
            <person name="Ansell B.R."/>
            <person name="Breugelmans B."/>
            <person name="Hofmann A."/>
            <person name="Qu J."/>
            <person name="Dugan S."/>
            <person name="Lee S.L."/>
            <person name="Chao H."/>
            <person name="Dinh H."/>
            <person name="Han Y."/>
            <person name="Doddapaneni H.V."/>
            <person name="Worley K.C."/>
            <person name="Muzny D.M."/>
            <person name="Ioannidis P."/>
            <person name="Waterhouse R.M."/>
            <person name="Zdobnov E.M."/>
            <person name="James P.J."/>
            <person name="Bagnall N.H."/>
            <person name="Kotze A.C."/>
            <person name="Gibbs R.A."/>
            <person name="Richards S."/>
            <person name="Batterham P."/>
            <person name="Gasser R.B."/>
        </authorList>
    </citation>
    <scope>NUCLEOTIDE SEQUENCE [LARGE SCALE GENOMIC DNA]</scope>
    <source>
        <strain evidence="8 9">LS</strain>
        <tissue evidence="8">Full body</tissue>
    </source>
</reference>
<feature type="compositionally biased region" description="Low complexity" evidence="6">
    <location>
        <begin position="188"/>
        <end position="200"/>
    </location>
</feature>
<dbReference type="GO" id="GO:0008270">
    <property type="term" value="F:zinc ion binding"/>
    <property type="evidence" value="ECO:0007669"/>
    <property type="project" value="UniProtKB-KW"/>
</dbReference>
<dbReference type="SMART" id="SM00355">
    <property type="entry name" value="ZnF_C2H2"/>
    <property type="match status" value="11"/>
</dbReference>
<evidence type="ECO:0000256" key="4">
    <source>
        <dbReference type="ARBA" id="ARBA00022833"/>
    </source>
</evidence>
<feature type="compositionally biased region" description="Polar residues" evidence="6">
    <location>
        <begin position="338"/>
        <end position="360"/>
    </location>
</feature>
<dbReference type="PANTHER" id="PTHR24408:SF67">
    <property type="entry name" value="C2H2-TYPE DOMAIN-CONTAINING PROTEIN"/>
    <property type="match status" value="1"/>
</dbReference>
<dbReference type="Proteomes" id="UP000037069">
    <property type="component" value="Unassembled WGS sequence"/>
</dbReference>
<dbReference type="InterPro" id="IPR036236">
    <property type="entry name" value="Znf_C2H2_sf"/>
</dbReference>
<dbReference type="EMBL" id="JRES01000828">
    <property type="protein sequence ID" value="KNC28010.1"/>
    <property type="molecule type" value="Genomic_DNA"/>
</dbReference>
<dbReference type="Pfam" id="PF00096">
    <property type="entry name" value="zf-C2H2"/>
    <property type="match status" value="1"/>
</dbReference>
<name>A0A0L0C6W4_LUCCU</name>
<evidence type="ECO:0000256" key="5">
    <source>
        <dbReference type="PROSITE-ProRule" id="PRU00042"/>
    </source>
</evidence>
<feature type="domain" description="C2H2-type" evidence="7">
    <location>
        <begin position="1104"/>
        <end position="1122"/>
    </location>
</feature>
<evidence type="ECO:0000256" key="6">
    <source>
        <dbReference type="SAM" id="MobiDB-lite"/>
    </source>
</evidence>
<evidence type="ECO:0000313" key="8">
    <source>
        <dbReference type="EMBL" id="KNC28010.1"/>
    </source>
</evidence>
<dbReference type="PANTHER" id="PTHR24408">
    <property type="entry name" value="ZINC FINGER PROTEIN"/>
    <property type="match status" value="1"/>
</dbReference>
<dbReference type="GO" id="GO:0000981">
    <property type="term" value="F:DNA-binding transcription factor activity, RNA polymerase II-specific"/>
    <property type="evidence" value="ECO:0007669"/>
    <property type="project" value="TreeGrafter"/>
</dbReference>
<protein>
    <recommendedName>
        <fullName evidence="7">C2H2-type domain-containing protein</fullName>
    </recommendedName>
</protein>
<accession>A0A0L0C6W4</accession>
<proteinExistence type="predicted"/>
<keyword evidence="1" id="KW-0479">Metal-binding</keyword>
<feature type="region of interest" description="Disordered" evidence="6">
    <location>
        <begin position="334"/>
        <end position="364"/>
    </location>
</feature>
<evidence type="ECO:0000256" key="1">
    <source>
        <dbReference type="ARBA" id="ARBA00022723"/>
    </source>
</evidence>
<evidence type="ECO:0000256" key="3">
    <source>
        <dbReference type="ARBA" id="ARBA00022771"/>
    </source>
</evidence>
<feature type="region of interest" description="Disordered" evidence="6">
    <location>
        <begin position="919"/>
        <end position="941"/>
    </location>
</feature>
<dbReference type="SUPFAM" id="SSF57667">
    <property type="entry name" value="beta-beta-alpha zinc fingers"/>
    <property type="match status" value="3"/>
</dbReference>